<proteinExistence type="predicted"/>
<accession>A0A7X9HS42</accession>
<comment type="caution">
    <text evidence="1">The sequence shown here is derived from an EMBL/GenBank/DDBJ whole genome shotgun (WGS) entry which is preliminary data.</text>
</comment>
<organism evidence="1 2">
    <name type="scientific">candidate division WWE3 bacterium</name>
    <dbReference type="NCBI Taxonomy" id="2053526"/>
    <lineage>
        <taxon>Bacteria</taxon>
        <taxon>Katanobacteria</taxon>
    </lineage>
</organism>
<dbReference type="EMBL" id="JAAZNV010000005">
    <property type="protein sequence ID" value="NMB91278.1"/>
    <property type="molecule type" value="Genomic_DNA"/>
</dbReference>
<sequence>MNTGISVGSYVGKINLKHVHIGDRLIFNDGKVIALVEVLAIEQFGNVRYQVIECLGGDKDSLSFDTTLNWTDPCFLYFLPGDPSS</sequence>
<name>A0A7X9HS42_UNCKA</name>
<evidence type="ECO:0000313" key="2">
    <source>
        <dbReference type="Proteomes" id="UP000590542"/>
    </source>
</evidence>
<reference evidence="1 2" key="1">
    <citation type="journal article" date="2020" name="Biotechnol. Biofuels">
        <title>New insights from the biogas microbiome by comprehensive genome-resolved metagenomics of nearly 1600 species originating from multiple anaerobic digesters.</title>
        <authorList>
            <person name="Campanaro S."/>
            <person name="Treu L."/>
            <person name="Rodriguez-R L.M."/>
            <person name="Kovalovszki A."/>
            <person name="Ziels R.M."/>
            <person name="Maus I."/>
            <person name="Zhu X."/>
            <person name="Kougias P.G."/>
            <person name="Basile A."/>
            <person name="Luo G."/>
            <person name="Schluter A."/>
            <person name="Konstantinidis K.T."/>
            <person name="Angelidaki I."/>
        </authorList>
    </citation>
    <scope>NUCLEOTIDE SEQUENCE [LARGE SCALE GENOMIC DNA]</scope>
    <source>
        <strain evidence="1">AS27yjCOA_202</strain>
    </source>
</reference>
<dbReference type="AlphaFoldDB" id="A0A7X9HS42"/>
<dbReference type="Proteomes" id="UP000590542">
    <property type="component" value="Unassembled WGS sequence"/>
</dbReference>
<protein>
    <submittedName>
        <fullName evidence="1">Uncharacterized protein</fullName>
    </submittedName>
</protein>
<gene>
    <name evidence="1" type="ORF">GYA37_00340</name>
</gene>
<evidence type="ECO:0000313" key="1">
    <source>
        <dbReference type="EMBL" id="NMB91278.1"/>
    </source>
</evidence>